<name>A0ABD1JNK0_9TELE</name>
<keyword evidence="2 7" id="KW-0732">Signal</keyword>
<sequence>MTAFTGLILLLVTSTHGLQSVCDATPDAVCYGALGGPVHLQLMRNTTGHELNFKNEKNIIFRIRPNGKLAPKPPSQRWEVVAGNGTLIINPAESTDSGTYRVEIYENSTGTLVGTHTVQLMIEETVSDVNLSISCSAYGERRVRCSSNGGSPQYSWSLDGRALSEWYLDAIQTPVHNLTDPRSAVLTLIQEVIQGHLTCSAFNNVSSINDTQLLPSCTTTPLPTATPTTLVTTPTTLVTTPTITTVSMTTSNVTSQQSNDTTQSGSHTSDDLSLFIRKRKMDSAELMALKGKRSTAQALFSKRANKLSLTVKLLEKGLLIDETRALGVDFERVHDTGLEYIDALGEVEKAEEETAHAKEKTAKCLATYTEVLQLARDTLWFKYANDDIQLYADGAERKCAELESTDMKMLLEEEYQVLKESLSERIHMLEQKVLEWEGLVDGSKIKVYKQQLYDLGNRLREWAQSWKRLNHSKPEGPTGAGIKPHVPNTPYAPPPSGISLARLCGTIAWMRRAVETWLGGNSQAPVCSKWEARPYLSAEERAVAFKSLALAVQDGVEFHDTTMDRLVVQKEEKTGLLLCGGRIQRWEEDRVAVPLIPCQSWLATLLAREAHEENHEGVASTLLRTRRKAWIMQGRRTVKKVLNSCVTCRK</sequence>
<dbReference type="PANTHER" id="PTHR12080:SF111">
    <property type="entry name" value="IMMUNOGLOBULIN V-SET DOMAIN-CONTAINING PROTEIN"/>
    <property type="match status" value="1"/>
</dbReference>
<proteinExistence type="predicted"/>
<keyword evidence="5" id="KW-0175">Coiled coil</keyword>
<keyword evidence="3" id="KW-0472">Membrane</keyword>
<dbReference type="InterPro" id="IPR015631">
    <property type="entry name" value="CD2/SLAM_rcpt"/>
</dbReference>
<comment type="subcellular location">
    <subcellularLocation>
        <location evidence="1">Membrane</location>
    </subcellularLocation>
</comment>
<evidence type="ECO:0000313" key="9">
    <source>
        <dbReference type="EMBL" id="KAL2088697.1"/>
    </source>
</evidence>
<dbReference type="Gene3D" id="1.10.340.70">
    <property type="match status" value="1"/>
</dbReference>
<dbReference type="Pfam" id="PF17921">
    <property type="entry name" value="Integrase_H2C2"/>
    <property type="match status" value="1"/>
</dbReference>
<gene>
    <name evidence="9" type="ORF">ACEWY4_015596</name>
</gene>
<feature type="chain" id="PRO_5044757402" description="Integrase zinc-binding domain-containing protein" evidence="7">
    <location>
        <begin position="18"/>
        <end position="650"/>
    </location>
</feature>
<dbReference type="PANTHER" id="PTHR12080">
    <property type="entry name" value="SIGNALING LYMPHOCYTIC ACTIVATION MOLECULE"/>
    <property type="match status" value="1"/>
</dbReference>
<dbReference type="InterPro" id="IPR041588">
    <property type="entry name" value="Integrase_H2C2"/>
</dbReference>
<dbReference type="GO" id="GO:0016020">
    <property type="term" value="C:membrane"/>
    <property type="evidence" value="ECO:0007669"/>
    <property type="project" value="UniProtKB-SubCell"/>
</dbReference>
<dbReference type="AlphaFoldDB" id="A0ABD1JNK0"/>
<keyword evidence="10" id="KW-1185">Reference proteome</keyword>
<evidence type="ECO:0000256" key="2">
    <source>
        <dbReference type="ARBA" id="ARBA00022729"/>
    </source>
</evidence>
<feature type="coiled-coil region" evidence="5">
    <location>
        <begin position="412"/>
        <end position="439"/>
    </location>
</feature>
<evidence type="ECO:0000256" key="5">
    <source>
        <dbReference type="SAM" id="Coils"/>
    </source>
</evidence>
<dbReference type="InterPro" id="IPR013783">
    <property type="entry name" value="Ig-like_fold"/>
</dbReference>
<dbReference type="Proteomes" id="UP001591681">
    <property type="component" value="Unassembled WGS sequence"/>
</dbReference>
<comment type="caution">
    <text evidence="9">The sequence shown here is derived from an EMBL/GenBank/DDBJ whole genome shotgun (WGS) entry which is preliminary data.</text>
</comment>
<reference evidence="9 10" key="1">
    <citation type="submission" date="2024-09" db="EMBL/GenBank/DDBJ databases">
        <title>A chromosome-level genome assembly of Gray's grenadier anchovy, Coilia grayii.</title>
        <authorList>
            <person name="Fu Z."/>
        </authorList>
    </citation>
    <scope>NUCLEOTIDE SEQUENCE [LARGE SCALE GENOMIC DNA]</scope>
    <source>
        <strain evidence="9">G4</strain>
        <tissue evidence="9">Muscle</tissue>
    </source>
</reference>
<evidence type="ECO:0000256" key="7">
    <source>
        <dbReference type="SAM" id="SignalP"/>
    </source>
</evidence>
<dbReference type="InterPro" id="IPR036179">
    <property type="entry name" value="Ig-like_dom_sf"/>
</dbReference>
<evidence type="ECO:0000313" key="10">
    <source>
        <dbReference type="Proteomes" id="UP001591681"/>
    </source>
</evidence>
<feature type="compositionally biased region" description="Low complexity" evidence="6">
    <location>
        <begin position="249"/>
        <end position="264"/>
    </location>
</feature>
<feature type="signal peptide" evidence="7">
    <location>
        <begin position="1"/>
        <end position="17"/>
    </location>
</feature>
<evidence type="ECO:0000256" key="3">
    <source>
        <dbReference type="ARBA" id="ARBA00023136"/>
    </source>
</evidence>
<dbReference type="Gene3D" id="2.60.40.10">
    <property type="entry name" value="Immunoglobulins"/>
    <property type="match status" value="1"/>
</dbReference>
<feature type="region of interest" description="Disordered" evidence="6">
    <location>
        <begin position="249"/>
        <end position="269"/>
    </location>
</feature>
<dbReference type="EMBL" id="JBHFQA010000013">
    <property type="protein sequence ID" value="KAL2088697.1"/>
    <property type="molecule type" value="Genomic_DNA"/>
</dbReference>
<accession>A0ABD1JNK0</accession>
<dbReference type="SUPFAM" id="SSF48726">
    <property type="entry name" value="Immunoglobulin"/>
    <property type="match status" value="1"/>
</dbReference>
<organism evidence="9 10">
    <name type="scientific">Coilia grayii</name>
    <name type="common">Gray's grenadier anchovy</name>
    <dbReference type="NCBI Taxonomy" id="363190"/>
    <lineage>
        <taxon>Eukaryota</taxon>
        <taxon>Metazoa</taxon>
        <taxon>Chordata</taxon>
        <taxon>Craniata</taxon>
        <taxon>Vertebrata</taxon>
        <taxon>Euteleostomi</taxon>
        <taxon>Actinopterygii</taxon>
        <taxon>Neopterygii</taxon>
        <taxon>Teleostei</taxon>
        <taxon>Clupei</taxon>
        <taxon>Clupeiformes</taxon>
        <taxon>Clupeoidei</taxon>
        <taxon>Engraulidae</taxon>
        <taxon>Coilinae</taxon>
        <taxon>Coilia</taxon>
    </lineage>
</organism>
<evidence type="ECO:0000259" key="8">
    <source>
        <dbReference type="Pfam" id="PF17921"/>
    </source>
</evidence>
<evidence type="ECO:0000256" key="4">
    <source>
        <dbReference type="ARBA" id="ARBA00023180"/>
    </source>
</evidence>
<keyword evidence="4" id="KW-0325">Glycoprotein</keyword>
<evidence type="ECO:0000256" key="1">
    <source>
        <dbReference type="ARBA" id="ARBA00004370"/>
    </source>
</evidence>
<feature type="domain" description="Integrase zinc-binding" evidence="8">
    <location>
        <begin position="605"/>
        <end position="650"/>
    </location>
</feature>
<evidence type="ECO:0000256" key="6">
    <source>
        <dbReference type="SAM" id="MobiDB-lite"/>
    </source>
</evidence>
<protein>
    <recommendedName>
        <fullName evidence="8">Integrase zinc-binding domain-containing protein</fullName>
    </recommendedName>
</protein>